<reference evidence="1 2" key="1">
    <citation type="submission" date="2015-12" db="EMBL/GenBank/DDBJ databases">
        <title>The genome of Folsomia candida.</title>
        <authorList>
            <person name="Faddeeva A."/>
            <person name="Derks M.F."/>
            <person name="Anvar Y."/>
            <person name="Smit S."/>
            <person name="Van Straalen N."/>
            <person name="Roelofs D."/>
        </authorList>
    </citation>
    <scope>NUCLEOTIDE SEQUENCE [LARGE SCALE GENOMIC DNA]</scope>
    <source>
        <strain evidence="1 2">VU population</strain>
        <tissue evidence="1">Whole body</tissue>
    </source>
</reference>
<protein>
    <submittedName>
        <fullName evidence="1">Uncharacterized protein</fullName>
    </submittedName>
</protein>
<dbReference type="Proteomes" id="UP000198287">
    <property type="component" value="Unassembled WGS sequence"/>
</dbReference>
<proteinExistence type="predicted"/>
<keyword evidence="2" id="KW-1185">Reference proteome</keyword>
<gene>
    <name evidence="1" type="ORF">Fcan01_18332</name>
</gene>
<evidence type="ECO:0000313" key="1">
    <source>
        <dbReference type="EMBL" id="OXA47012.1"/>
    </source>
</evidence>
<name>A0A226DN95_FOLCA</name>
<organism evidence="1 2">
    <name type="scientific">Folsomia candida</name>
    <name type="common">Springtail</name>
    <dbReference type="NCBI Taxonomy" id="158441"/>
    <lineage>
        <taxon>Eukaryota</taxon>
        <taxon>Metazoa</taxon>
        <taxon>Ecdysozoa</taxon>
        <taxon>Arthropoda</taxon>
        <taxon>Hexapoda</taxon>
        <taxon>Collembola</taxon>
        <taxon>Entomobryomorpha</taxon>
        <taxon>Isotomoidea</taxon>
        <taxon>Isotomidae</taxon>
        <taxon>Proisotominae</taxon>
        <taxon>Folsomia</taxon>
    </lineage>
</organism>
<sequence length="530" mass="60210">MAHERFTSPDREMQERVGGARLLRHVAHGVRSGVQFHLQIHHHEKYEIDCDGKDIRDSYLRILCLKKKQTYLVNMLRLLDPEKRTCSTTHSRKKCFMLEYVGVSLSTKKPPNSTSAGNQVTPESSDVFYICTADDPHITAWTKKGKVKVLKYGAHAKHPHQNMVFNSSGPGIYVESVPPRLPLTRTDFVCEFVISVEREDLEFVEYVPPTLPPCPPEMTTNSPNSSKFRPDKEEMDCIPATNSTVPPPTASSLPVPPAPFFALSIPQDENLYVKMVQGFVNRSGNEGDFEILEILMEPMNPTPPLDLKDSFYEIHAFEKPLNLSGLSIDREVANHTWHESLKKNSTEVPTLFEKNFTEIRVRMVVENWHWGSFGFTTDHFLLDDIGFYCGEMEPFVWTQVHLNHTTLKGSYKGLEENLVKIVTFKEQAGEMKRYCEWIMPSKFKVHQGSFNTTRDVNVNLVDNEYHVLMTVGKNVSYHSAKQIMPHKFGKKAYLSLTGEKDAGSAATPTSIPHATLVTFLILNLYSSICI</sequence>
<evidence type="ECO:0000313" key="2">
    <source>
        <dbReference type="Proteomes" id="UP000198287"/>
    </source>
</evidence>
<accession>A0A226DN95</accession>
<comment type="caution">
    <text evidence="1">The sequence shown here is derived from an EMBL/GenBank/DDBJ whole genome shotgun (WGS) entry which is preliminary data.</text>
</comment>
<dbReference type="AlphaFoldDB" id="A0A226DN95"/>
<dbReference type="EMBL" id="LNIX01000014">
    <property type="protein sequence ID" value="OXA47012.1"/>
    <property type="molecule type" value="Genomic_DNA"/>
</dbReference>